<organism evidence="3 4">
    <name type="scientific">Thermogemmatispora aurantia</name>
    <dbReference type="NCBI Taxonomy" id="2045279"/>
    <lineage>
        <taxon>Bacteria</taxon>
        <taxon>Bacillati</taxon>
        <taxon>Chloroflexota</taxon>
        <taxon>Ktedonobacteria</taxon>
        <taxon>Thermogemmatisporales</taxon>
        <taxon>Thermogemmatisporaceae</taxon>
        <taxon>Thermogemmatispora</taxon>
    </lineage>
</organism>
<comment type="caution">
    <text evidence="3">The sequence shown here is derived from an EMBL/GenBank/DDBJ whole genome shotgun (WGS) entry which is preliminary data.</text>
</comment>
<accession>A0A5J4K5T4</accession>
<sequence length="338" mass="35961">MHEDTLGHDQPPQSHGPHGSVRRIYRPPATRQTMTVACSTCGAIFAPSHLHSELHLASPSVLEAALMSMSHFCFRCRRASCPECWDHVHRLCGACVAELGLPFRHEVPPLEGTLFPPAAPALSTTPSSSDPYTCQADNSGPTPDPLLTCVQAGRFRTPSSPSTFIAAIETVEMQGVLPPTSPGPITSEAYPSPSAAAPSSSPATPESTTASSTHDLPAREQAPLRPPLASSAATALPSQQATPSHNLPSSPLLTSQATSKAAYHQADPIATPKALPHATRSVFPLWLSLPLLALLTLALTAVFLSELSSAFDALLLRAIHIDIRGTINLFLQWIQWFH</sequence>
<keyword evidence="2" id="KW-0812">Transmembrane</keyword>
<gene>
    <name evidence="3" type="ORF">KTAU_07290</name>
</gene>
<feature type="region of interest" description="Disordered" evidence="1">
    <location>
        <begin position="1"/>
        <end position="23"/>
    </location>
</feature>
<feature type="compositionally biased region" description="Low complexity" evidence="1">
    <location>
        <begin position="186"/>
        <end position="213"/>
    </location>
</feature>
<dbReference type="EMBL" id="BKZV01000001">
    <property type="protein sequence ID" value="GER82091.1"/>
    <property type="molecule type" value="Genomic_DNA"/>
</dbReference>
<dbReference type="AlphaFoldDB" id="A0A5J4K5T4"/>
<keyword evidence="2" id="KW-1133">Transmembrane helix</keyword>
<reference evidence="3 4" key="1">
    <citation type="journal article" date="2019" name="Int. J. Syst. Evol. Microbiol.">
        <title>Thermogemmatispora aurantia sp. nov. and Thermogemmatispora argillosa sp. nov., within the class Ktedonobacteria, and emended description of the genus Thermogemmatispora.</title>
        <authorList>
            <person name="Zheng Y."/>
            <person name="Wang C.M."/>
            <person name="Sakai Y."/>
            <person name="Abe K."/>
            <person name="Yokota A."/>
            <person name="Yabe S."/>
        </authorList>
    </citation>
    <scope>NUCLEOTIDE SEQUENCE [LARGE SCALE GENOMIC DNA]</scope>
    <source>
        <strain evidence="3 4">A1-2</strain>
    </source>
</reference>
<feature type="compositionally biased region" description="Low complexity" evidence="1">
    <location>
        <begin position="221"/>
        <end position="243"/>
    </location>
</feature>
<proteinExistence type="predicted"/>
<protein>
    <submittedName>
        <fullName evidence="3">Uncharacterized protein</fullName>
    </submittedName>
</protein>
<keyword evidence="4" id="KW-1185">Reference proteome</keyword>
<evidence type="ECO:0000313" key="4">
    <source>
        <dbReference type="Proteomes" id="UP000334820"/>
    </source>
</evidence>
<dbReference type="Proteomes" id="UP000334820">
    <property type="component" value="Unassembled WGS sequence"/>
</dbReference>
<keyword evidence="2" id="KW-0472">Membrane</keyword>
<evidence type="ECO:0000256" key="1">
    <source>
        <dbReference type="SAM" id="MobiDB-lite"/>
    </source>
</evidence>
<evidence type="ECO:0000313" key="3">
    <source>
        <dbReference type="EMBL" id="GER82091.1"/>
    </source>
</evidence>
<feature type="region of interest" description="Disordered" evidence="1">
    <location>
        <begin position="175"/>
        <end position="251"/>
    </location>
</feature>
<dbReference type="RefSeq" id="WP_151727034.1">
    <property type="nucleotide sequence ID" value="NZ_BKZV01000001.1"/>
</dbReference>
<evidence type="ECO:0000256" key="2">
    <source>
        <dbReference type="SAM" id="Phobius"/>
    </source>
</evidence>
<feature type="transmembrane region" description="Helical" evidence="2">
    <location>
        <begin position="283"/>
        <end position="304"/>
    </location>
</feature>
<name>A0A5J4K5T4_9CHLR</name>